<organism evidence="1 2">
    <name type="scientific">Pleomassaria siparia CBS 279.74</name>
    <dbReference type="NCBI Taxonomy" id="1314801"/>
    <lineage>
        <taxon>Eukaryota</taxon>
        <taxon>Fungi</taxon>
        <taxon>Dikarya</taxon>
        <taxon>Ascomycota</taxon>
        <taxon>Pezizomycotina</taxon>
        <taxon>Dothideomycetes</taxon>
        <taxon>Pleosporomycetidae</taxon>
        <taxon>Pleosporales</taxon>
        <taxon>Pleomassariaceae</taxon>
        <taxon>Pleomassaria</taxon>
    </lineage>
</organism>
<accession>A0A6G1K0Y9</accession>
<name>A0A6G1K0Y9_9PLEO</name>
<protein>
    <submittedName>
        <fullName evidence="1">Uncharacterized protein</fullName>
    </submittedName>
</protein>
<sequence>MSSIYIWVEVVARLWASKREFVVHGSVGVVLAVLETAESSRIPCVAPTESPASSDEPSPLYPYIQQRLPLNYFSTIAQFLSSTTSTKLQPTTMDNLYKLHQLPEEHPDPTVWTEINKQHRDLRFQSLNISPDSFCSTYNREFNFSNAD</sequence>
<dbReference type="OrthoDB" id="41532at2759"/>
<gene>
    <name evidence="1" type="ORF">K504DRAFT_535988</name>
</gene>
<evidence type="ECO:0000313" key="1">
    <source>
        <dbReference type="EMBL" id="KAF2706536.1"/>
    </source>
</evidence>
<dbReference type="EMBL" id="MU005775">
    <property type="protein sequence ID" value="KAF2706536.1"/>
    <property type="molecule type" value="Genomic_DNA"/>
</dbReference>
<reference evidence="1" key="1">
    <citation type="journal article" date="2020" name="Stud. Mycol.">
        <title>101 Dothideomycetes genomes: a test case for predicting lifestyles and emergence of pathogens.</title>
        <authorList>
            <person name="Haridas S."/>
            <person name="Albert R."/>
            <person name="Binder M."/>
            <person name="Bloem J."/>
            <person name="Labutti K."/>
            <person name="Salamov A."/>
            <person name="Andreopoulos B."/>
            <person name="Baker S."/>
            <person name="Barry K."/>
            <person name="Bills G."/>
            <person name="Bluhm B."/>
            <person name="Cannon C."/>
            <person name="Castanera R."/>
            <person name="Culley D."/>
            <person name="Daum C."/>
            <person name="Ezra D."/>
            <person name="Gonzalez J."/>
            <person name="Henrissat B."/>
            <person name="Kuo A."/>
            <person name="Liang C."/>
            <person name="Lipzen A."/>
            <person name="Lutzoni F."/>
            <person name="Magnuson J."/>
            <person name="Mondo S."/>
            <person name="Nolan M."/>
            <person name="Ohm R."/>
            <person name="Pangilinan J."/>
            <person name="Park H.-J."/>
            <person name="Ramirez L."/>
            <person name="Alfaro M."/>
            <person name="Sun H."/>
            <person name="Tritt A."/>
            <person name="Yoshinaga Y."/>
            <person name="Zwiers L.-H."/>
            <person name="Turgeon B."/>
            <person name="Goodwin S."/>
            <person name="Spatafora J."/>
            <person name="Crous P."/>
            <person name="Grigoriev I."/>
        </authorList>
    </citation>
    <scope>NUCLEOTIDE SEQUENCE</scope>
    <source>
        <strain evidence="1">CBS 279.74</strain>
    </source>
</reference>
<keyword evidence="2" id="KW-1185">Reference proteome</keyword>
<dbReference type="AlphaFoldDB" id="A0A6G1K0Y9"/>
<proteinExistence type="predicted"/>
<evidence type="ECO:0000313" key="2">
    <source>
        <dbReference type="Proteomes" id="UP000799428"/>
    </source>
</evidence>
<dbReference type="Proteomes" id="UP000799428">
    <property type="component" value="Unassembled WGS sequence"/>
</dbReference>